<dbReference type="EMBL" id="JANKHO010001011">
    <property type="protein sequence ID" value="KAJ3504434.1"/>
    <property type="molecule type" value="Genomic_DNA"/>
</dbReference>
<evidence type="ECO:0000313" key="3">
    <source>
        <dbReference type="Proteomes" id="UP001148786"/>
    </source>
</evidence>
<sequence length="355" mass="40431">MYAALRSSAYFFVRILRAVTPAPERSDDWDAEIPPFSSKTNDSHQQLISTWHWYVGGSYSSPTDLQNTIVVRIQWFKNSGGLEHEFLVVTVKRQGGLVATLRIERRPSHDQIVSETFAVSSEVLEVAYTLLSDDVEEERVMVRRATRMKVPKLHDKRQDLQANDTIIHVRNEAGQVGGCKEPASLIASFGGFQKPLLLRDFVFAAYQASSFMDGDFALLKQAFWFPRTVVAAIIQNYLPQEVQYGEAFERRGCYCLKKDTERPSFILNADSSEEIDEISRRLLQDIENNDKHIQKKYMAGPGGKVLEQRRADEEQQRRIAAEHAASHAREEASALAEQNKQLEEEVKRLRVAAKI</sequence>
<dbReference type="Proteomes" id="UP001148786">
    <property type="component" value="Unassembled WGS sequence"/>
</dbReference>
<protein>
    <submittedName>
        <fullName evidence="2">Uncharacterized protein</fullName>
    </submittedName>
</protein>
<dbReference type="OrthoDB" id="3062029at2759"/>
<feature type="compositionally biased region" description="Basic and acidic residues" evidence="1">
    <location>
        <begin position="319"/>
        <end position="332"/>
    </location>
</feature>
<keyword evidence="3" id="KW-1185">Reference proteome</keyword>
<evidence type="ECO:0000313" key="2">
    <source>
        <dbReference type="EMBL" id="KAJ3504434.1"/>
    </source>
</evidence>
<gene>
    <name evidence="2" type="ORF">NLJ89_g7935</name>
</gene>
<dbReference type="AlphaFoldDB" id="A0A9W8JYA9"/>
<organism evidence="2 3">
    <name type="scientific">Agrocybe chaxingu</name>
    <dbReference type="NCBI Taxonomy" id="84603"/>
    <lineage>
        <taxon>Eukaryota</taxon>
        <taxon>Fungi</taxon>
        <taxon>Dikarya</taxon>
        <taxon>Basidiomycota</taxon>
        <taxon>Agaricomycotina</taxon>
        <taxon>Agaricomycetes</taxon>
        <taxon>Agaricomycetidae</taxon>
        <taxon>Agaricales</taxon>
        <taxon>Agaricineae</taxon>
        <taxon>Strophariaceae</taxon>
        <taxon>Agrocybe</taxon>
    </lineage>
</organism>
<feature type="region of interest" description="Disordered" evidence="1">
    <location>
        <begin position="319"/>
        <end position="339"/>
    </location>
</feature>
<evidence type="ECO:0000256" key="1">
    <source>
        <dbReference type="SAM" id="MobiDB-lite"/>
    </source>
</evidence>
<proteinExistence type="predicted"/>
<comment type="caution">
    <text evidence="2">The sequence shown here is derived from an EMBL/GenBank/DDBJ whole genome shotgun (WGS) entry which is preliminary data.</text>
</comment>
<name>A0A9W8JYA9_9AGAR</name>
<accession>A0A9W8JYA9</accession>
<reference evidence="2" key="1">
    <citation type="submission" date="2022-07" db="EMBL/GenBank/DDBJ databases">
        <title>Genome Sequence of Agrocybe chaxingu.</title>
        <authorList>
            <person name="Buettner E."/>
        </authorList>
    </citation>
    <scope>NUCLEOTIDE SEQUENCE</scope>
    <source>
        <strain evidence="2">MP-N11</strain>
    </source>
</reference>